<evidence type="ECO:0000313" key="8">
    <source>
        <dbReference type="EMBL" id="GAA4139836.1"/>
    </source>
</evidence>
<dbReference type="Pfam" id="PF14322">
    <property type="entry name" value="SusD-like_3"/>
    <property type="match status" value="1"/>
</dbReference>
<proteinExistence type="inferred from homology"/>
<dbReference type="RefSeq" id="WP_344674406.1">
    <property type="nucleotide sequence ID" value="NZ_BAAAZI010000007.1"/>
</dbReference>
<evidence type="ECO:0000256" key="1">
    <source>
        <dbReference type="ARBA" id="ARBA00004442"/>
    </source>
</evidence>
<dbReference type="InterPro" id="IPR011990">
    <property type="entry name" value="TPR-like_helical_dom_sf"/>
</dbReference>
<protein>
    <submittedName>
        <fullName evidence="8">RagB/SusD family nutrient uptake outer membrane protein</fullName>
    </submittedName>
</protein>
<comment type="caution">
    <text evidence="8">The sequence shown here is derived from an EMBL/GenBank/DDBJ whole genome shotgun (WGS) entry which is preliminary data.</text>
</comment>
<dbReference type="EMBL" id="BAAAZI010000007">
    <property type="protein sequence ID" value="GAA4139836.1"/>
    <property type="molecule type" value="Genomic_DNA"/>
</dbReference>
<dbReference type="SUPFAM" id="SSF48452">
    <property type="entry name" value="TPR-like"/>
    <property type="match status" value="1"/>
</dbReference>
<organism evidence="8 9">
    <name type="scientific">Sphingobacterium kyonggiense</name>
    <dbReference type="NCBI Taxonomy" id="714075"/>
    <lineage>
        <taxon>Bacteria</taxon>
        <taxon>Pseudomonadati</taxon>
        <taxon>Bacteroidota</taxon>
        <taxon>Sphingobacteriia</taxon>
        <taxon>Sphingobacteriales</taxon>
        <taxon>Sphingobacteriaceae</taxon>
        <taxon>Sphingobacterium</taxon>
    </lineage>
</organism>
<keyword evidence="9" id="KW-1185">Reference proteome</keyword>
<sequence length="513" mass="58647">MNNMVYNKIICFFLLIFLCSASFISCNKKLDIASYEIAPEAKHWESISDTKGGLLGIYGLLRSAMVGNNAHWIYGEVRMGDFQSTARQDLKAVVENDLKKSFPLIEDLSNWKRFYAVINAANLFIERAPEVIKTDSRYTRDNLAIDVSQARLIRAFTYFYMVRIWGDVPLITASFDNSEGFPKFKKTNATEVLQFAQNELMEATEYLPFQYGIDNQQYYGELAKTWKNILFNKSTAYAIMANIAAWQGKYIDVDAYTKFILDNVVSANLQYNGNLNTSDIGIDKLTGITGVFSNAYEPSQLFSISGSYTNLEASNTGHFEQLVLAAPFINKTQPDLYVSRDSITSIFQDLYDERFGFIASSGLYNEAYFKNIASLYPVFCKINIIKDGKFAEFGSNLIFTRLEEIVLLRAEALAAMGRTGESVVMLNRIKNMRKATPYSISMEPGRPLMDEIFKERRKELLGEGWRFYDLQRFYKLKSNPERLNQIASGEFLWPIAPVVIKNNSEITQNEYWK</sequence>
<dbReference type="Pfam" id="PF07980">
    <property type="entry name" value="SusD_RagB"/>
    <property type="match status" value="1"/>
</dbReference>
<reference evidence="9" key="1">
    <citation type="journal article" date="2019" name="Int. J. Syst. Evol. Microbiol.">
        <title>The Global Catalogue of Microorganisms (GCM) 10K type strain sequencing project: providing services to taxonomists for standard genome sequencing and annotation.</title>
        <authorList>
            <consortium name="The Broad Institute Genomics Platform"/>
            <consortium name="The Broad Institute Genome Sequencing Center for Infectious Disease"/>
            <person name="Wu L."/>
            <person name="Ma J."/>
        </authorList>
    </citation>
    <scope>NUCLEOTIDE SEQUENCE [LARGE SCALE GENOMIC DNA]</scope>
    <source>
        <strain evidence="9">JCM 16704</strain>
    </source>
</reference>
<evidence type="ECO:0000259" key="6">
    <source>
        <dbReference type="Pfam" id="PF07980"/>
    </source>
</evidence>
<keyword evidence="4" id="KW-0472">Membrane</keyword>
<dbReference type="InterPro" id="IPR012944">
    <property type="entry name" value="SusD_RagB_dom"/>
</dbReference>
<feature type="domain" description="RagB/SusD" evidence="6">
    <location>
        <begin position="396"/>
        <end position="477"/>
    </location>
</feature>
<comment type="subcellular location">
    <subcellularLocation>
        <location evidence="1">Cell outer membrane</location>
    </subcellularLocation>
</comment>
<dbReference type="Proteomes" id="UP001500101">
    <property type="component" value="Unassembled WGS sequence"/>
</dbReference>
<evidence type="ECO:0000313" key="9">
    <source>
        <dbReference type="Proteomes" id="UP001500101"/>
    </source>
</evidence>
<dbReference type="Gene3D" id="1.25.40.390">
    <property type="match status" value="1"/>
</dbReference>
<gene>
    <name evidence="8" type="ORF">GCM10022216_18400</name>
</gene>
<name>A0ABP7YRL3_9SPHI</name>
<evidence type="ECO:0000256" key="3">
    <source>
        <dbReference type="ARBA" id="ARBA00022729"/>
    </source>
</evidence>
<evidence type="ECO:0000256" key="2">
    <source>
        <dbReference type="ARBA" id="ARBA00006275"/>
    </source>
</evidence>
<keyword evidence="5" id="KW-0998">Cell outer membrane</keyword>
<evidence type="ECO:0000256" key="4">
    <source>
        <dbReference type="ARBA" id="ARBA00023136"/>
    </source>
</evidence>
<keyword evidence="3" id="KW-0732">Signal</keyword>
<evidence type="ECO:0000259" key="7">
    <source>
        <dbReference type="Pfam" id="PF14322"/>
    </source>
</evidence>
<feature type="domain" description="SusD-like N-terminal" evidence="7">
    <location>
        <begin position="109"/>
        <end position="211"/>
    </location>
</feature>
<dbReference type="CDD" id="cd08977">
    <property type="entry name" value="SusD"/>
    <property type="match status" value="1"/>
</dbReference>
<accession>A0ABP7YRL3</accession>
<comment type="similarity">
    <text evidence="2">Belongs to the SusD family.</text>
</comment>
<dbReference type="InterPro" id="IPR033985">
    <property type="entry name" value="SusD-like_N"/>
</dbReference>
<evidence type="ECO:0000256" key="5">
    <source>
        <dbReference type="ARBA" id="ARBA00023237"/>
    </source>
</evidence>